<feature type="compositionally biased region" description="Polar residues" evidence="1">
    <location>
        <begin position="25"/>
        <end position="43"/>
    </location>
</feature>
<evidence type="ECO:0000313" key="3">
    <source>
        <dbReference type="Proteomes" id="UP000660729"/>
    </source>
</evidence>
<gene>
    <name evidence="2" type="ORF">HII31_10339</name>
</gene>
<feature type="compositionally biased region" description="Polar residues" evidence="1">
    <location>
        <begin position="49"/>
        <end position="73"/>
    </location>
</feature>
<dbReference type="EMBL" id="JABCIY010000211">
    <property type="protein sequence ID" value="KAF7188275.1"/>
    <property type="molecule type" value="Genomic_DNA"/>
</dbReference>
<comment type="caution">
    <text evidence="2">The sequence shown here is derived from an EMBL/GenBank/DDBJ whole genome shotgun (WGS) entry which is preliminary data.</text>
</comment>
<keyword evidence="3" id="KW-1185">Reference proteome</keyword>
<feature type="compositionally biased region" description="Low complexity" evidence="1">
    <location>
        <begin position="12"/>
        <end position="24"/>
    </location>
</feature>
<name>A0A8H6VEE1_9PEZI</name>
<evidence type="ECO:0000256" key="1">
    <source>
        <dbReference type="SAM" id="MobiDB-lite"/>
    </source>
</evidence>
<evidence type="ECO:0000313" key="2">
    <source>
        <dbReference type="EMBL" id="KAF7188275.1"/>
    </source>
</evidence>
<feature type="region of interest" description="Disordered" evidence="1">
    <location>
        <begin position="1"/>
        <end position="73"/>
    </location>
</feature>
<accession>A0A8H6VEE1</accession>
<proteinExistence type="predicted"/>
<sequence>MTPGSPSMQYSNMQMAGMQGMNGQRPSSRSNTPQMQHINSNGSGIAMSNGMQSPGSMAQVQGSPRNVQANMAR</sequence>
<reference evidence="2" key="1">
    <citation type="submission" date="2020-04" db="EMBL/GenBank/DDBJ databases">
        <title>Draft genome resource of the tomato pathogen Pseudocercospora fuligena.</title>
        <authorList>
            <person name="Zaccaron A."/>
        </authorList>
    </citation>
    <scope>NUCLEOTIDE SEQUENCE</scope>
    <source>
        <strain evidence="2">PF001</strain>
    </source>
</reference>
<protein>
    <submittedName>
        <fullName evidence="2">Uncharacterized protein</fullName>
    </submittedName>
</protein>
<feature type="compositionally biased region" description="Polar residues" evidence="1">
    <location>
        <begin position="1"/>
        <end position="11"/>
    </location>
</feature>
<dbReference type="AlphaFoldDB" id="A0A8H6VEE1"/>
<organism evidence="2 3">
    <name type="scientific">Pseudocercospora fuligena</name>
    <dbReference type="NCBI Taxonomy" id="685502"/>
    <lineage>
        <taxon>Eukaryota</taxon>
        <taxon>Fungi</taxon>
        <taxon>Dikarya</taxon>
        <taxon>Ascomycota</taxon>
        <taxon>Pezizomycotina</taxon>
        <taxon>Dothideomycetes</taxon>
        <taxon>Dothideomycetidae</taxon>
        <taxon>Mycosphaerellales</taxon>
        <taxon>Mycosphaerellaceae</taxon>
        <taxon>Pseudocercospora</taxon>
    </lineage>
</organism>
<dbReference type="Proteomes" id="UP000660729">
    <property type="component" value="Unassembled WGS sequence"/>
</dbReference>